<feature type="transmembrane region" description="Helical" evidence="1">
    <location>
        <begin position="101"/>
        <end position="123"/>
    </location>
</feature>
<name>A0AB39BIP4_9MICO</name>
<evidence type="ECO:0000313" key="2">
    <source>
        <dbReference type="EMBL" id="XDI06099.1"/>
    </source>
</evidence>
<dbReference type="EMBL" id="CP162511">
    <property type="protein sequence ID" value="XDI06099.1"/>
    <property type="molecule type" value="Genomic_DNA"/>
</dbReference>
<dbReference type="InterPro" id="IPR009339">
    <property type="entry name" value="DUF998"/>
</dbReference>
<dbReference type="RefSeq" id="WP_368498488.1">
    <property type="nucleotide sequence ID" value="NZ_CP162511.1"/>
</dbReference>
<proteinExistence type="predicted"/>
<dbReference type="AlphaFoldDB" id="A0AB39BIP4"/>
<gene>
    <name evidence="2" type="ORF">ABFY20_03085</name>
</gene>
<evidence type="ECO:0000256" key="1">
    <source>
        <dbReference type="SAM" id="Phobius"/>
    </source>
</evidence>
<accession>A0AB39BIP4</accession>
<feature type="transmembrane region" description="Helical" evidence="1">
    <location>
        <begin position="178"/>
        <end position="197"/>
    </location>
</feature>
<reference evidence="2" key="1">
    <citation type="submission" date="2024-05" db="EMBL/GenBank/DDBJ databases">
        <title>Herbiconiux sp. A18JL235.</title>
        <authorList>
            <person name="Zhang G."/>
        </authorList>
    </citation>
    <scope>NUCLEOTIDE SEQUENCE</scope>
    <source>
        <strain evidence="2">A18JL235</strain>
    </source>
</reference>
<keyword evidence="1" id="KW-0472">Membrane</keyword>
<feature type="transmembrane region" description="Helical" evidence="1">
    <location>
        <begin position="72"/>
        <end position="94"/>
    </location>
</feature>
<sequence length="236" mass="23335">MSAAPADPADPADPAPDAPELDKAAAVTRSMLGWGAVAGPFYLVFGLILALTRQGFDLGRDALSLLMLGDGGWLQMLNLALAGVMTLVAAIGLARTPAWSRVAAVLVGVYGACLVLSAVFPPGATASFPPGAGGGGSFSVSGLLHLAFGGLGFVGLGVAAIVAGSWAARTVSPAAGALSRVAGVVVIVAFAAGGALSNGPAGVALLWLAVAVAWLWLALASVAAYRAVPHPLYARR</sequence>
<keyword evidence="1" id="KW-1133">Transmembrane helix</keyword>
<dbReference type="Pfam" id="PF06197">
    <property type="entry name" value="DUF998"/>
    <property type="match status" value="1"/>
</dbReference>
<protein>
    <submittedName>
        <fullName evidence="2">DUF998 domain-containing protein</fullName>
    </submittedName>
</protein>
<feature type="transmembrane region" description="Helical" evidence="1">
    <location>
        <begin position="203"/>
        <end position="228"/>
    </location>
</feature>
<feature type="transmembrane region" description="Helical" evidence="1">
    <location>
        <begin position="31"/>
        <end position="52"/>
    </location>
</feature>
<feature type="transmembrane region" description="Helical" evidence="1">
    <location>
        <begin position="143"/>
        <end position="166"/>
    </location>
</feature>
<keyword evidence="1" id="KW-0812">Transmembrane</keyword>
<organism evidence="2">
    <name type="scientific">Herbiconiux sp. A18JL235</name>
    <dbReference type="NCBI Taxonomy" id="3152363"/>
    <lineage>
        <taxon>Bacteria</taxon>
        <taxon>Bacillati</taxon>
        <taxon>Actinomycetota</taxon>
        <taxon>Actinomycetes</taxon>
        <taxon>Micrococcales</taxon>
        <taxon>Microbacteriaceae</taxon>
        <taxon>Herbiconiux</taxon>
    </lineage>
</organism>